<keyword evidence="1" id="KW-0175">Coiled coil</keyword>
<feature type="coiled-coil region" evidence="1">
    <location>
        <begin position="363"/>
        <end position="447"/>
    </location>
</feature>
<feature type="coiled-coil region" evidence="1">
    <location>
        <begin position="476"/>
        <end position="563"/>
    </location>
</feature>
<feature type="coiled-coil region" evidence="1">
    <location>
        <begin position="961"/>
        <end position="1126"/>
    </location>
</feature>
<dbReference type="EMBL" id="CAJFDH010000002">
    <property type="protein sequence ID" value="CAD5213075.1"/>
    <property type="molecule type" value="Genomic_DNA"/>
</dbReference>
<feature type="coiled-coil region" evidence="1">
    <location>
        <begin position="162"/>
        <end position="303"/>
    </location>
</feature>
<feature type="region of interest" description="Disordered" evidence="2">
    <location>
        <begin position="1130"/>
        <end position="1186"/>
    </location>
</feature>
<feature type="coiled-coil region" evidence="1">
    <location>
        <begin position="589"/>
        <end position="676"/>
    </location>
</feature>
<proteinExistence type="predicted"/>
<reference evidence="3" key="1">
    <citation type="submission" date="2020-09" db="EMBL/GenBank/DDBJ databases">
        <authorList>
            <person name="Kikuchi T."/>
        </authorList>
    </citation>
    <scope>NUCLEOTIDE SEQUENCE</scope>
    <source>
        <strain evidence="3">SH1</strain>
    </source>
</reference>
<evidence type="ECO:0000256" key="2">
    <source>
        <dbReference type="SAM" id="MobiDB-lite"/>
    </source>
</evidence>
<dbReference type="EMBL" id="CAJFCW020000002">
    <property type="protein sequence ID" value="CAG9098969.1"/>
    <property type="molecule type" value="Genomic_DNA"/>
</dbReference>
<dbReference type="OrthoDB" id="5833219at2759"/>
<gene>
    <name evidence="3" type="ORF">BOKJ2_LOCUS4876</name>
</gene>
<dbReference type="Proteomes" id="UP000783686">
    <property type="component" value="Unassembled WGS sequence"/>
</dbReference>
<comment type="caution">
    <text evidence="3">The sequence shown here is derived from an EMBL/GenBank/DDBJ whole genome shotgun (WGS) entry which is preliminary data.</text>
</comment>
<name>A0A811KA45_9BILA</name>
<evidence type="ECO:0008006" key="5">
    <source>
        <dbReference type="Google" id="ProtNLM"/>
    </source>
</evidence>
<evidence type="ECO:0000256" key="1">
    <source>
        <dbReference type="SAM" id="Coils"/>
    </source>
</evidence>
<dbReference type="Proteomes" id="UP000614601">
    <property type="component" value="Unassembled WGS sequence"/>
</dbReference>
<keyword evidence="4" id="KW-1185">Reference proteome</keyword>
<sequence length="1186" mass="137779">MEIDQITRQFHVEREQWNVERDKLQIANETYLKDIRKLNEAEQQVKSKEGFFDVEKEALNRQIEDLKGLVQRKDTEVADIRREASEKVSQAQKERAAIEIEINLKDTQVKDIERVLQLTQDELDLSRKEYDEMSNRIDGFLEKIAAFEASIQTQAVDFEQELRKRDEQVAEKQRTIENLIHQINESSISMATDTTGAPGQFHVGNLNLLEENADLRKKLAQLKAENDHNVKQRHELLKEFRQRQLRDRSPQSDVENLAQERCKKLEEELNDYSYRCDDLNRELEAYKRRNKELEKSNSELITQFTSSILPFDELIDDNEYPKKFNHFKEVVEDNLRLRQTVEDLSLQLGNNPMSDPLELQDQFEQALEELDLFKKQAESSKHELENAQKMVEYYKTKVEVGNDFMGNGTSVSKADAELQIHKLNCEINTLKDRVKEILDEKIRNEENQSNVISQKNELIAQLYSTKDSLELKVKSCDEATENMQSELEKLDKTNRKIKDENTKLQASTEAYKKEISLLNSQLQENKIEWERLRTEKKTVDLELSQFQREVSDLRARCQSLSDNQTVTNIVLNALTEFRSAYSQINAEQLHLTQAELENCRQDRDSLNRLVSNLQNQQMSGVDALKTALRDAKMSSERYRSRCAQAEQDLESLRSLHTDLEAKYEQLNKQLTDIDSADADPDSCKKENQHLKNKIIYYEKQAIENNAVISDLKAQLEVADSRFNDALNTAELYEKSLKEKDLKLKEVRAQMEEGQQKYSEEISGIERENQRLRGEKEEKDRRFNEELQIYEAKIEEHKQKINDLFEEKNRLENELATANQKLEEYGSQFSETSGVLQSKDSEIDLLKNSLEAVNKELTNTRSELQTLYTQNQELTQSQEEQRHAFAEKSQEQEVIIVSLKNDIAEYEQKRLETHPLDQSVYEQAAKHLDEVYDKLNSSAEAKPDTSFKSRLSIGASEKTISLQKHVEMVNKLNLKLENQERELAHRLEQMSQLETLKETQQQYESLQLEYSVVEKRLNSLQEDNKQLNAQLKQLKHEHSPCSQKITSAEAAVSALNGQINLLKTELQKANDDISTNMVPKDKMSEVQKRLESVNKAYNEVQSRSNHLKALAKRYRDQSLDLQKELEEVAPDRAQAMAEKHRPQTTTIQGASSPAAIPTPERPQKRRVEAAESTPTTSEPQQKQSKEE</sequence>
<dbReference type="PANTHER" id="PTHR23159:SF31">
    <property type="entry name" value="CENTROSOME-ASSOCIATED PROTEIN CEP250 ISOFORM X1"/>
    <property type="match status" value="1"/>
</dbReference>
<dbReference type="AlphaFoldDB" id="A0A811KA45"/>
<feature type="coiled-coil region" evidence="1">
    <location>
        <begin position="729"/>
        <end position="908"/>
    </location>
</feature>
<feature type="coiled-coil region" evidence="1">
    <location>
        <begin position="21"/>
        <end position="136"/>
    </location>
</feature>
<accession>A0A811KA45</accession>
<dbReference type="Gene3D" id="1.10.287.1490">
    <property type="match status" value="3"/>
</dbReference>
<dbReference type="PANTHER" id="PTHR23159">
    <property type="entry name" value="CENTROSOMAL PROTEIN 2"/>
    <property type="match status" value="1"/>
</dbReference>
<organism evidence="3 4">
    <name type="scientific">Bursaphelenchus okinawaensis</name>
    <dbReference type="NCBI Taxonomy" id="465554"/>
    <lineage>
        <taxon>Eukaryota</taxon>
        <taxon>Metazoa</taxon>
        <taxon>Ecdysozoa</taxon>
        <taxon>Nematoda</taxon>
        <taxon>Chromadorea</taxon>
        <taxon>Rhabditida</taxon>
        <taxon>Tylenchina</taxon>
        <taxon>Tylenchomorpha</taxon>
        <taxon>Aphelenchoidea</taxon>
        <taxon>Aphelenchoididae</taxon>
        <taxon>Bursaphelenchus</taxon>
    </lineage>
</organism>
<protein>
    <recommendedName>
        <fullName evidence="5">Nucleoprotein TPR</fullName>
    </recommendedName>
</protein>
<evidence type="ECO:0000313" key="3">
    <source>
        <dbReference type="EMBL" id="CAD5213075.1"/>
    </source>
</evidence>
<evidence type="ECO:0000313" key="4">
    <source>
        <dbReference type="Proteomes" id="UP000614601"/>
    </source>
</evidence>
<feature type="compositionally biased region" description="Polar residues" evidence="2">
    <location>
        <begin position="1171"/>
        <end position="1186"/>
    </location>
</feature>